<dbReference type="Gene3D" id="3.20.20.70">
    <property type="entry name" value="Aldolase class I"/>
    <property type="match status" value="1"/>
</dbReference>
<sequence>MKKNLTLFFAFLLALATGSGCQQKHEITHGNISVELLMDASGHLGYIVRKAKQTVIDTARLGISINGKNLGENTEIGDLSLRQESFAFPLLGVKDSAKYNGTEGVFQLRENDRRLWNVTFKVSPEGVAFRYDIPAKGTSTIGGEASAFRLPAKTKVWYFERESDWKLRSHAGTWLRADIEKMPKVSKNGPVQGLTLTCELPGGGYALLAEADLFDYSGLRLKAVGNRTLTADFSEGKKGFKAKGNIQTPWRCVALADDLNDLVNNTFIPALNPAPDSRLFADKAWIKPGKAAWFWWSGNEASFEDEWAMVDKAHALGLEYTMVDDGWESWPNKWESARKLARHAEEKGVKLFLWKHSKEIRNLANDYVDMSTFLDSVKAIGAVGVKVDFMNGHSKTIIDFDETLLRKAAEHQLMVNFHGCQQSSGEYRTYPNEVTREGVRGTELNKMGEGPVTASHNAALPFTRLVAGHADYTPLALTAPGETTWAHQLATLVCFYSPFQCLAENPEFLLTNPRVKPALDFIRNVPSVWDETRVLPGSSIGETAIIARRKNQEWYIGILNAGEAKAIELNPDFLDNETYQTELFSDDLEGEKIDLRPLNPLSNLSKGTETIPFKKESIILKKGKTLRINLAPKGGAVITLKPA</sequence>
<keyword evidence="10" id="KW-1185">Reference proteome</keyword>
<dbReference type="PANTHER" id="PTHR35803:SF2">
    <property type="entry name" value="RETAINING ALPHA-GALACTOSIDASE"/>
    <property type="match status" value="1"/>
</dbReference>
<dbReference type="InterPro" id="IPR029486">
    <property type="entry name" value="GH97_N"/>
</dbReference>
<dbReference type="InterPro" id="IPR029483">
    <property type="entry name" value="GH97_C"/>
</dbReference>
<feature type="domain" description="Glycosyl-hydrolase 97 C-terminal oligomerisation" evidence="8">
    <location>
        <begin position="528"/>
        <end position="641"/>
    </location>
</feature>
<dbReference type="InterPro" id="IPR017853">
    <property type="entry name" value="GH"/>
</dbReference>
<dbReference type="RefSeq" id="WP_338393038.1">
    <property type="nucleotide sequence ID" value="NZ_AP025314.1"/>
</dbReference>
<dbReference type="InterPro" id="IPR014718">
    <property type="entry name" value="GH-type_carb-bd"/>
</dbReference>
<evidence type="ECO:0000259" key="6">
    <source>
        <dbReference type="Pfam" id="PF10566"/>
    </source>
</evidence>
<dbReference type="EMBL" id="AP025314">
    <property type="protein sequence ID" value="BDD07728.1"/>
    <property type="molecule type" value="Genomic_DNA"/>
</dbReference>
<dbReference type="Proteomes" id="UP001348817">
    <property type="component" value="Chromosome"/>
</dbReference>
<keyword evidence="4" id="KW-0106">Calcium</keyword>
<dbReference type="InterPro" id="IPR052720">
    <property type="entry name" value="Glycosyl_hydrolase_97"/>
</dbReference>
<gene>
    <name evidence="9" type="primary">susB_1</name>
    <name evidence="9" type="ORF">FUAX_01600</name>
</gene>
<evidence type="ECO:0000256" key="5">
    <source>
        <dbReference type="ARBA" id="ARBA00023295"/>
    </source>
</evidence>
<comment type="cofactor">
    <cofactor evidence="1">
        <name>Ca(2+)</name>
        <dbReference type="ChEBI" id="CHEBI:29108"/>
    </cofactor>
</comment>
<organism evidence="9 10">
    <name type="scientific">Fulvitalea axinellae</name>
    <dbReference type="NCBI Taxonomy" id="1182444"/>
    <lineage>
        <taxon>Bacteria</taxon>
        <taxon>Pseudomonadati</taxon>
        <taxon>Bacteroidota</taxon>
        <taxon>Cytophagia</taxon>
        <taxon>Cytophagales</taxon>
        <taxon>Persicobacteraceae</taxon>
        <taxon>Fulvitalea</taxon>
    </lineage>
</organism>
<dbReference type="GO" id="GO:0030246">
    <property type="term" value="F:carbohydrate binding"/>
    <property type="evidence" value="ECO:0007669"/>
    <property type="project" value="InterPro"/>
</dbReference>
<dbReference type="GO" id="GO:0016798">
    <property type="term" value="F:hydrolase activity, acting on glycosyl bonds"/>
    <property type="evidence" value="ECO:0007669"/>
    <property type="project" value="UniProtKB-KW"/>
</dbReference>
<evidence type="ECO:0000256" key="3">
    <source>
        <dbReference type="ARBA" id="ARBA00022801"/>
    </source>
</evidence>
<feature type="domain" description="Glycosyl-hydrolase 97 N-terminal" evidence="7">
    <location>
        <begin position="30"/>
        <end position="272"/>
    </location>
</feature>
<dbReference type="SUPFAM" id="SSF51445">
    <property type="entry name" value="(Trans)glycosidases"/>
    <property type="match status" value="1"/>
</dbReference>
<dbReference type="PANTHER" id="PTHR35803">
    <property type="entry name" value="GLUCAN 1,4-ALPHA-GLUCOSIDASE SUSB-RELATED"/>
    <property type="match status" value="1"/>
</dbReference>
<evidence type="ECO:0000256" key="1">
    <source>
        <dbReference type="ARBA" id="ARBA00001913"/>
    </source>
</evidence>
<dbReference type="Pfam" id="PF10566">
    <property type="entry name" value="Glyco_hydro_97"/>
    <property type="match status" value="1"/>
</dbReference>
<protein>
    <submittedName>
        <fullName evidence="9">Alpha-glucosidase</fullName>
    </submittedName>
</protein>
<dbReference type="Pfam" id="PF14509">
    <property type="entry name" value="GH97_C"/>
    <property type="match status" value="1"/>
</dbReference>
<evidence type="ECO:0000313" key="9">
    <source>
        <dbReference type="EMBL" id="BDD07728.1"/>
    </source>
</evidence>
<evidence type="ECO:0000259" key="7">
    <source>
        <dbReference type="Pfam" id="PF14508"/>
    </source>
</evidence>
<evidence type="ECO:0000259" key="8">
    <source>
        <dbReference type="Pfam" id="PF14509"/>
    </source>
</evidence>
<keyword evidence="5" id="KW-0326">Glycosidase</keyword>
<dbReference type="Gene3D" id="2.70.98.10">
    <property type="match status" value="1"/>
</dbReference>
<dbReference type="Gene3D" id="2.60.40.1180">
    <property type="entry name" value="Golgi alpha-mannosidase II"/>
    <property type="match status" value="1"/>
</dbReference>
<dbReference type="Pfam" id="PF14508">
    <property type="entry name" value="GH97_N"/>
    <property type="match status" value="1"/>
</dbReference>
<name>A0AAU9CIB1_9BACT</name>
<dbReference type="PROSITE" id="PS51257">
    <property type="entry name" value="PROKAR_LIPOPROTEIN"/>
    <property type="match status" value="1"/>
</dbReference>
<accession>A0AAU9CIB1</accession>
<dbReference type="InterPro" id="IPR013785">
    <property type="entry name" value="Aldolase_TIM"/>
</dbReference>
<comment type="subunit">
    <text evidence="2">Monomer.</text>
</comment>
<dbReference type="InterPro" id="IPR019563">
    <property type="entry name" value="GH97_catalytic"/>
</dbReference>
<keyword evidence="3" id="KW-0378">Hydrolase</keyword>
<proteinExistence type="predicted"/>
<evidence type="ECO:0000256" key="2">
    <source>
        <dbReference type="ARBA" id="ARBA00011245"/>
    </source>
</evidence>
<dbReference type="AlphaFoldDB" id="A0AAU9CIB1"/>
<evidence type="ECO:0000256" key="4">
    <source>
        <dbReference type="ARBA" id="ARBA00022837"/>
    </source>
</evidence>
<dbReference type="InterPro" id="IPR013780">
    <property type="entry name" value="Glyco_hydro_b"/>
</dbReference>
<evidence type="ECO:0000313" key="10">
    <source>
        <dbReference type="Proteomes" id="UP001348817"/>
    </source>
</evidence>
<dbReference type="KEGG" id="fax:FUAX_01600"/>
<feature type="domain" description="Glycosyl-hydrolase 97 catalytic" evidence="6">
    <location>
        <begin position="307"/>
        <end position="439"/>
    </location>
</feature>
<reference evidence="9 10" key="1">
    <citation type="submission" date="2021-12" db="EMBL/GenBank/DDBJ databases">
        <title>Genome sequencing of bacteria with rrn-lacking chromosome and rrn-plasmid.</title>
        <authorList>
            <person name="Anda M."/>
            <person name="Iwasaki W."/>
        </authorList>
    </citation>
    <scope>NUCLEOTIDE SEQUENCE [LARGE SCALE GENOMIC DNA]</scope>
    <source>
        <strain evidence="9 10">DSM 100852</strain>
    </source>
</reference>